<dbReference type="KEGG" id="bnm:BALAC2494_02075"/>
<evidence type="ECO:0000313" key="2">
    <source>
        <dbReference type="Proteomes" id="UP000008394"/>
    </source>
</evidence>
<sequence length="39" mass="4689">MGQIHTATCPFLREENQFHTGRTRTCSSHRMFPRVRRDK</sequence>
<name>A0A806FIC6_BIFAN</name>
<proteinExistence type="predicted"/>
<evidence type="ECO:0000313" key="1">
    <source>
        <dbReference type="EMBL" id="AEK31005.1"/>
    </source>
</evidence>
<dbReference type="Proteomes" id="UP000008394">
    <property type="component" value="Chromosome"/>
</dbReference>
<gene>
    <name evidence="1" type="ORF">BALAC2494_02075</name>
</gene>
<organism evidence="1 2">
    <name type="scientific">Bifidobacterium animalis subsp. lactis CNCM I-2494</name>
    <dbReference type="NCBI Taxonomy" id="1042403"/>
    <lineage>
        <taxon>Bacteria</taxon>
        <taxon>Bacillati</taxon>
        <taxon>Actinomycetota</taxon>
        <taxon>Actinomycetes</taxon>
        <taxon>Bifidobacteriales</taxon>
        <taxon>Bifidobacteriaceae</taxon>
        <taxon>Bifidobacterium</taxon>
    </lineage>
</organism>
<reference evidence="1 2" key="1">
    <citation type="journal article" date="2011" name="J. Bacteriol.">
        <title>Genome Sequence of the Probiotic Strain Bifidobacterium animalis subsp. lactis CNCM I-2494.</title>
        <authorList>
            <person name="Chervaux C."/>
            <person name="Grimaldi C."/>
            <person name="Bolotin A."/>
            <person name="Quinquis B."/>
            <person name="Legrain-Raspaud S."/>
            <person name="van Hylckama Vlieg J.E."/>
            <person name="Denariaz G."/>
            <person name="Smokvina T."/>
        </authorList>
    </citation>
    <scope>NUCLEOTIDE SEQUENCE [LARGE SCALE GENOMIC DNA]</scope>
    <source>
        <strain evidence="1 2">CNCM I-2494</strain>
    </source>
</reference>
<protein>
    <submittedName>
        <fullName evidence="1">Uncharacterized protein</fullName>
    </submittedName>
</protein>
<accession>A0A806FIC6</accession>
<dbReference type="AlphaFoldDB" id="A0A806FIC6"/>
<dbReference type="EMBL" id="CP002915">
    <property type="protein sequence ID" value="AEK31005.1"/>
    <property type="molecule type" value="Genomic_DNA"/>
</dbReference>